<reference evidence="3" key="2">
    <citation type="submission" date="2022-10" db="EMBL/GenBank/DDBJ databases">
        <authorList>
            <consortium name="ENA_rothamsted_submissions"/>
            <consortium name="culmorum"/>
            <person name="King R."/>
        </authorList>
    </citation>
    <scope>NUCLEOTIDE SEQUENCE</scope>
</reference>
<dbReference type="InterPro" id="IPR045806">
    <property type="entry name" value="BAMBI_C"/>
</dbReference>
<keyword evidence="1" id="KW-1133">Transmembrane helix</keyword>
<evidence type="ECO:0000259" key="2">
    <source>
        <dbReference type="Pfam" id="PF19337"/>
    </source>
</evidence>
<feature type="domain" description="BMP and activin membrane-bound inhibitor C-terminal" evidence="2">
    <location>
        <begin position="32"/>
        <end position="73"/>
    </location>
</feature>
<keyword evidence="1" id="KW-0812">Transmembrane</keyword>
<evidence type="ECO:0000313" key="3">
    <source>
        <dbReference type="EMBL" id="CAG9817266.1"/>
    </source>
</evidence>
<dbReference type="EMBL" id="OU896721">
    <property type="protein sequence ID" value="CAG9817266.1"/>
    <property type="molecule type" value="Genomic_DNA"/>
</dbReference>
<organism evidence="3 4">
    <name type="scientific">Phaedon cochleariae</name>
    <name type="common">Mustard beetle</name>
    <dbReference type="NCBI Taxonomy" id="80249"/>
    <lineage>
        <taxon>Eukaryota</taxon>
        <taxon>Metazoa</taxon>
        <taxon>Ecdysozoa</taxon>
        <taxon>Arthropoda</taxon>
        <taxon>Hexapoda</taxon>
        <taxon>Insecta</taxon>
        <taxon>Pterygota</taxon>
        <taxon>Neoptera</taxon>
        <taxon>Endopterygota</taxon>
        <taxon>Coleoptera</taxon>
        <taxon>Polyphaga</taxon>
        <taxon>Cucujiformia</taxon>
        <taxon>Chrysomeloidea</taxon>
        <taxon>Chrysomelidae</taxon>
        <taxon>Chrysomelinae</taxon>
        <taxon>Chrysomelini</taxon>
        <taxon>Phaedon</taxon>
    </lineage>
</organism>
<evidence type="ECO:0000256" key="1">
    <source>
        <dbReference type="SAM" id="Phobius"/>
    </source>
</evidence>
<feature type="transmembrane region" description="Helical" evidence="1">
    <location>
        <begin position="38"/>
        <end position="63"/>
    </location>
</feature>
<evidence type="ECO:0000313" key="4">
    <source>
        <dbReference type="Proteomes" id="UP001153737"/>
    </source>
</evidence>
<keyword evidence="1" id="KW-0472">Membrane</keyword>
<dbReference type="Proteomes" id="UP001153737">
    <property type="component" value="Chromosome 15"/>
</dbReference>
<dbReference type="AlphaFoldDB" id="A0A9N9X449"/>
<sequence length="448" mass="51001">MCNHVESPQTRNLMNDTLLDTANRYQQQDTFLYSDSDVWFRAATIAVPICGAVILFVLIALAVKILKNEHQSSAMHKLGPTMYVHAMPQQSKPVKEKCPHDTFDRTYSNLLREGYVPTHHNTCHPSPTADYQRHHQVPLLAPSEAKNTTNARYNFLNRDADSRTTFVLDIEKNQSGCSEVNVANGSGDASVRTRDSYTFTFRLTITTHVTPVRPGTTRGITRCLCSRIAKQKIPPTLWYNFLKRDADFRTSFVLDVQKNQSGFSKKSVKWNDIFFKRSSSRNIKKLSGELRDHRSQYLSTTTDKRRATTDQDGAEYFMFLGIEVSNEYLLNVSNLNLSFLNPHYEKQIINLKCSNEGFLHFYLPTHHHNTYHPSPTGDYQRHHQVPQLAHSEAKNATNARFNFLNRDVDSRATFILHIEKKQSGCSEVNVANGSGDASKFQTGKTCVS</sequence>
<gene>
    <name evidence="3" type="ORF">PHAECO_LOCUS4785</name>
</gene>
<protein>
    <recommendedName>
        <fullName evidence="2">BMP and activin membrane-bound inhibitor C-terminal domain-containing protein</fullName>
    </recommendedName>
</protein>
<reference evidence="3" key="1">
    <citation type="submission" date="2022-01" db="EMBL/GenBank/DDBJ databases">
        <authorList>
            <person name="King R."/>
        </authorList>
    </citation>
    <scope>NUCLEOTIDE SEQUENCE</scope>
</reference>
<name>A0A9N9X449_PHACE</name>
<keyword evidence="4" id="KW-1185">Reference proteome</keyword>
<dbReference type="OrthoDB" id="5914644at2759"/>
<accession>A0A9N9X449</accession>
<proteinExistence type="predicted"/>
<dbReference type="Pfam" id="PF19337">
    <property type="entry name" value="BAMBI_C"/>
    <property type="match status" value="1"/>
</dbReference>